<gene>
    <name evidence="2" type="ORF">GCM10010315_08910</name>
</gene>
<evidence type="ECO:0000313" key="3">
    <source>
        <dbReference type="Proteomes" id="UP001500886"/>
    </source>
</evidence>
<organism evidence="2 3">
    <name type="scientific">Streptomyces luteosporeus</name>
    <dbReference type="NCBI Taxonomy" id="173856"/>
    <lineage>
        <taxon>Bacteria</taxon>
        <taxon>Bacillati</taxon>
        <taxon>Actinomycetota</taxon>
        <taxon>Actinomycetes</taxon>
        <taxon>Kitasatosporales</taxon>
        <taxon>Streptomycetaceae</taxon>
        <taxon>Streptomyces</taxon>
    </lineage>
</organism>
<keyword evidence="1" id="KW-0472">Membrane</keyword>
<evidence type="ECO:0000256" key="1">
    <source>
        <dbReference type="SAM" id="Phobius"/>
    </source>
</evidence>
<accession>A0ABN3TKX7</accession>
<dbReference type="Pfam" id="PF17197">
    <property type="entry name" value="DUF5134"/>
    <property type="match status" value="1"/>
</dbReference>
<keyword evidence="3" id="KW-1185">Reference proteome</keyword>
<dbReference type="InterPro" id="IPR033458">
    <property type="entry name" value="DUF5134"/>
</dbReference>
<name>A0ABN3TKX7_9ACTN</name>
<dbReference type="RefSeq" id="WP_344433354.1">
    <property type="nucleotide sequence ID" value="NZ_BAAASL010000003.1"/>
</dbReference>
<keyword evidence="1" id="KW-1133">Transmembrane helix</keyword>
<keyword evidence="1" id="KW-0812">Transmembrane</keyword>
<protein>
    <submittedName>
        <fullName evidence="2">DUF5134 domain-containing protein</fullName>
    </submittedName>
</protein>
<sequence>MHGPPLAGWLLVVLGTATGAYCLLRARTGAAGERRSAADDAVMGLGMAAMAVPATAWDTAPWRPVLLAALFAAAAVRALMTGHHLHHTVGALAMVYMSVAMVPASTQGTHTGHHRPAGTPLLTGLLLLYFAAYVVRTAAAVVPVPAPAGGPPRPPGRELTHACRLSMAIGMLTMLLTL</sequence>
<reference evidence="2 3" key="1">
    <citation type="journal article" date="2019" name="Int. J. Syst. Evol. Microbiol.">
        <title>The Global Catalogue of Microorganisms (GCM) 10K type strain sequencing project: providing services to taxonomists for standard genome sequencing and annotation.</title>
        <authorList>
            <consortium name="The Broad Institute Genomics Platform"/>
            <consortium name="The Broad Institute Genome Sequencing Center for Infectious Disease"/>
            <person name="Wu L."/>
            <person name="Ma J."/>
        </authorList>
    </citation>
    <scope>NUCLEOTIDE SEQUENCE [LARGE SCALE GENOMIC DNA]</scope>
    <source>
        <strain evidence="2 3">JCM 4542</strain>
    </source>
</reference>
<comment type="caution">
    <text evidence="2">The sequence shown here is derived from an EMBL/GenBank/DDBJ whole genome shotgun (WGS) entry which is preliminary data.</text>
</comment>
<evidence type="ECO:0000313" key="2">
    <source>
        <dbReference type="EMBL" id="GAA2709971.1"/>
    </source>
</evidence>
<feature type="transmembrane region" description="Helical" evidence="1">
    <location>
        <begin position="6"/>
        <end position="24"/>
    </location>
</feature>
<feature type="transmembrane region" description="Helical" evidence="1">
    <location>
        <begin position="87"/>
        <end position="106"/>
    </location>
</feature>
<proteinExistence type="predicted"/>
<dbReference type="EMBL" id="BAAASL010000003">
    <property type="protein sequence ID" value="GAA2709971.1"/>
    <property type="molecule type" value="Genomic_DNA"/>
</dbReference>
<dbReference type="Proteomes" id="UP001500886">
    <property type="component" value="Unassembled WGS sequence"/>
</dbReference>